<evidence type="ECO:0000256" key="6">
    <source>
        <dbReference type="ARBA" id="ARBA00022475"/>
    </source>
</evidence>
<accession>A0A941BMB2</accession>
<dbReference type="InterPro" id="IPR006419">
    <property type="entry name" value="NMN_transpt_PnuC"/>
</dbReference>
<dbReference type="PANTHER" id="PTHR36122">
    <property type="entry name" value="NICOTINAMIDE RIBOSIDE TRANSPORTER PNUC"/>
    <property type="match status" value="1"/>
</dbReference>
<evidence type="ECO:0000256" key="7">
    <source>
        <dbReference type="ARBA" id="ARBA00022692"/>
    </source>
</evidence>
<dbReference type="PANTHER" id="PTHR36122:SF2">
    <property type="entry name" value="NICOTINAMIDE RIBOSIDE TRANSPORTER PNUC"/>
    <property type="match status" value="1"/>
</dbReference>
<evidence type="ECO:0000313" key="12">
    <source>
        <dbReference type="Proteomes" id="UP000678374"/>
    </source>
</evidence>
<dbReference type="Pfam" id="PF04973">
    <property type="entry name" value="NMN_transporter"/>
    <property type="match status" value="1"/>
</dbReference>
<feature type="transmembrane region" description="Helical" evidence="10">
    <location>
        <begin position="44"/>
        <end position="63"/>
    </location>
</feature>
<evidence type="ECO:0000256" key="4">
    <source>
        <dbReference type="ARBA" id="ARBA00017522"/>
    </source>
</evidence>
<feature type="transmembrane region" description="Helical" evidence="10">
    <location>
        <begin position="183"/>
        <end position="200"/>
    </location>
</feature>
<feature type="transmembrane region" description="Helical" evidence="10">
    <location>
        <begin position="69"/>
        <end position="87"/>
    </location>
</feature>
<keyword evidence="6" id="KW-1003">Cell membrane</keyword>
<comment type="subcellular location">
    <subcellularLocation>
        <location evidence="2">Cell membrane</location>
        <topology evidence="2">Multi-pass membrane protein</topology>
    </subcellularLocation>
</comment>
<evidence type="ECO:0000256" key="9">
    <source>
        <dbReference type="ARBA" id="ARBA00023136"/>
    </source>
</evidence>
<organism evidence="11 12">
    <name type="scientific">Ideonella aquatica</name>
    <dbReference type="NCBI Taxonomy" id="2824119"/>
    <lineage>
        <taxon>Bacteria</taxon>
        <taxon>Pseudomonadati</taxon>
        <taxon>Pseudomonadota</taxon>
        <taxon>Betaproteobacteria</taxon>
        <taxon>Burkholderiales</taxon>
        <taxon>Sphaerotilaceae</taxon>
        <taxon>Ideonella</taxon>
    </lineage>
</organism>
<evidence type="ECO:0000256" key="1">
    <source>
        <dbReference type="ARBA" id="ARBA00002672"/>
    </source>
</evidence>
<sequence>MLQAAAPLLAPVFTLVGTPVSRAELLGTLLALAMVVLNMRVHPAAWPLAIASSLLYALLFASSKLYGEAALQLFFVGMAAWGWWCWLRGTGQDGTPLRVHRLSAAQRWRIAAATLLAWPALAGLLISATDSTTPWLDALPTVGSIAGTLLLGRKALENWPVWVAVNLISVVLFASKALWLTTALYGLFALMAMAGWRAWLQLERRDALA</sequence>
<keyword evidence="5" id="KW-0813">Transport</keyword>
<evidence type="ECO:0000256" key="5">
    <source>
        <dbReference type="ARBA" id="ARBA00022448"/>
    </source>
</evidence>
<gene>
    <name evidence="11" type="ORF">KAK06_16940</name>
</gene>
<dbReference type="Proteomes" id="UP000678374">
    <property type="component" value="Unassembled WGS sequence"/>
</dbReference>
<keyword evidence="7 10" id="KW-0812">Transmembrane</keyword>
<proteinExistence type="inferred from homology"/>
<protein>
    <recommendedName>
        <fullName evidence="4">Nicotinamide riboside transporter PnuC</fullName>
    </recommendedName>
</protein>
<evidence type="ECO:0000256" key="8">
    <source>
        <dbReference type="ARBA" id="ARBA00022989"/>
    </source>
</evidence>
<evidence type="ECO:0000256" key="2">
    <source>
        <dbReference type="ARBA" id="ARBA00004651"/>
    </source>
</evidence>
<comment type="similarity">
    <text evidence="3">Belongs to the nicotinamide ribonucleoside (NR) uptake permease (TC 4.B.1) family.</text>
</comment>
<dbReference type="NCBIfam" id="TIGR01528">
    <property type="entry name" value="NMN_trans_PnuC"/>
    <property type="match status" value="1"/>
</dbReference>
<reference evidence="11" key="1">
    <citation type="submission" date="2021-04" db="EMBL/GenBank/DDBJ databases">
        <title>The genome sequence of Ideonella sp. 4Y11.</title>
        <authorList>
            <person name="Liu Y."/>
        </authorList>
    </citation>
    <scope>NUCLEOTIDE SEQUENCE</scope>
    <source>
        <strain evidence="11">4Y11</strain>
    </source>
</reference>
<dbReference type="EMBL" id="JAGQDE010000016">
    <property type="protein sequence ID" value="MBQ0960644.1"/>
    <property type="molecule type" value="Genomic_DNA"/>
</dbReference>
<feature type="transmembrane region" description="Helical" evidence="10">
    <location>
        <begin position="20"/>
        <end position="37"/>
    </location>
</feature>
<dbReference type="GO" id="GO:0005886">
    <property type="term" value="C:plasma membrane"/>
    <property type="evidence" value="ECO:0007669"/>
    <property type="project" value="UniProtKB-SubCell"/>
</dbReference>
<evidence type="ECO:0000256" key="3">
    <source>
        <dbReference type="ARBA" id="ARBA00006669"/>
    </source>
</evidence>
<feature type="transmembrane region" description="Helical" evidence="10">
    <location>
        <begin position="108"/>
        <end position="128"/>
    </location>
</feature>
<keyword evidence="8 10" id="KW-1133">Transmembrane helix</keyword>
<name>A0A941BMB2_9BURK</name>
<keyword evidence="12" id="KW-1185">Reference proteome</keyword>
<keyword evidence="9 10" id="KW-0472">Membrane</keyword>
<dbReference type="AlphaFoldDB" id="A0A941BMB2"/>
<evidence type="ECO:0000313" key="11">
    <source>
        <dbReference type="EMBL" id="MBQ0960644.1"/>
    </source>
</evidence>
<evidence type="ECO:0000256" key="10">
    <source>
        <dbReference type="SAM" id="Phobius"/>
    </source>
</evidence>
<comment type="function">
    <text evidence="1">Required for nicotinamide riboside transport across the inner membrane.</text>
</comment>
<comment type="caution">
    <text evidence="11">The sequence shown here is derived from an EMBL/GenBank/DDBJ whole genome shotgun (WGS) entry which is preliminary data.</text>
</comment>
<dbReference type="GO" id="GO:0034257">
    <property type="term" value="F:nicotinamide riboside transmembrane transporter activity"/>
    <property type="evidence" value="ECO:0007669"/>
    <property type="project" value="InterPro"/>
</dbReference>